<gene>
    <name evidence="1" type="ORF">NDU88_000372</name>
</gene>
<evidence type="ECO:0000313" key="2">
    <source>
        <dbReference type="Proteomes" id="UP001066276"/>
    </source>
</evidence>
<sequence length="101" mass="11279">MPQKPNQQEGRFIRCSCISQTSLVTPSPTLALASPGTSRVPECVKRRSIPACLRPNRRRASQRASELHKYGFHYFLTANVLFGRISRSLQAFSPDSCLKTA</sequence>
<keyword evidence="2" id="KW-1185">Reference proteome</keyword>
<accession>A0AAV7U593</accession>
<dbReference type="Proteomes" id="UP001066276">
    <property type="component" value="Chromosome 3_1"/>
</dbReference>
<name>A0AAV7U593_PLEWA</name>
<comment type="caution">
    <text evidence="1">The sequence shown here is derived from an EMBL/GenBank/DDBJ whole genome shotgun (WGS) entry which is preliminary data.</text>
</comment>
<protein>
    <submittedName>
        <fullName evidence="1">Uncharacterized protein</fullName>
    </submittedName>
</protein>
<dbReference type="EMBL" id="JANPWB010000005">
    <property type="protein sequence ID" value="KAJ1183554.1"/>
    <property type="molecule type" value="Genomic_DNA"/>
</dbReference>
<reference evidence="1" key="1">
    <citation type="journal article" date="2022" name="bioRxiv">
        <title>Sequencing and chromosome-scale assembly of the giantPleurodeles waltlgenome.</title>
        <authorList>
            <person name="Brown T."/>
            <person name="Elewa A."/>
            <person name="Iarovenko S."/>
            <person name="Subramanian E."/>
            <person name="Araus A.J."/>
            <person name="Petzold A."/>
            <person name="Susuki M."/>
            <person name="Suzuki K.-i.T."/>
            <person name="Hayashi T."/>
            <person name="Toyoda A."/>
            <person name="Oliveira C."/>
            <person name="Osipova E."/>
            <person name="Leigh N.D."/>
            <person name="Simon A."/>
            <person name="Yun M.H."/>
        </authorList>
    </citation>
    <scope>NUCLEOTIDE SEQUENCE</scope>
    <source>
        <strain evidence="1">20211129_DDA</strain>
        <tissue evidence="1">Liver</tissue>
    </source>
</reference>
<dbReference type="AlphaFoldDB" id="A0AAV7U593"/>
<organism evidence="1 2">
    <name type="scientific">Pleurodeles waltl</name>
    <name type="common">Iberian ribbed newt</name>
    <dbReference type="NCBI Taxonomy" id="8319"/>
    <lineage>
        <taxon>Eukaryota</taxon>
        <taxon>Metazoa</taxon>
        <taxon>Chordata</taxon>
        <taxon>Craniata</taxon>
        <taxon>Vertebrata</taxon>
        <taxon>Euteleostomi</taxon>
        <taxon>Amphibia</taxon>
        <taxon>Batrachia</taxon>
        <taxon>Caudata</taxon>
        <taxon>Salamandroidea</taxon>
        <taxon>Salamandridae</taxon>
        <taxon>Pleurodelinae</taxon>
        <taxon>Pleurodeles</taxon>
    </lineage>
</organism>
<evidence type="ECO:0000313" key="1">
    <source>
        <dbReference type="EMBL" id="KAJ1183554.1"/>
    </source>
</evidence>
<proteinExistence type="predicted"/>